<dbReference type="PROSITE" id="PS51379">
    <property type="entry name" value="4FE4S_FER_2"/>
    <property type="match status" value="1"/>
</dbReference>
<dbReference type="PATRIC" id="fig|84022.5.peg.3610"/>
<sequence length="244" mass="27408">MKAIVKFIKNNKLLSIVVLTYLLLMIFLPMKAIDSSKSSFYYIKEMIQVMPIVFVLTALIEAWIPKDMIIKNFGENAGAKGALFSFVLGSFSAGPIYAAFPICKMLFKKGASVANIVIILSAWAVVKIPMLANEAKFLGSRFMMIRWVLTTIAILMMAYIVAIIVKKHEILMEDNVTKGEKSRIRIQGEYCVGCGLCEKLLPEYFTIIENKVILRQEATNDDIKESISIIMKKCPAKVIGYHYG</sequence>
<dbReference type="EMBL" id="CP009687">
    <property type="protein sequence ID" value="AKL96860.1"/>
    <property type="molecule type" value="Genomic_DNA"/>
</dbReference>
<keyword evidence="8" id="KW-1185">Reference proteome</keyword>
<name>A0A0D8IEH2_9CLOT</name>
<evidence type="ECO:0000256" key="1">
    <source>
        <dbReference type="ARBA" id="ARBA00004651"/>
    </source>
</evidence>
<dbReference type="Gene3D" id="3.30.70.20">
    <property type="match status" value="1"/>
</dbReference>
<evidence type="ECO:0000313" key="8">
    <source>
        <dbReference type="Proteomes" id="UP000035704"/>
    </source>
</evidence>
<keyword evidence="6" id="KW-0472">Membrane</keyword>
<dbReference type="RefSeq" id="WP_044824277.1">
    <property type="nucleotide sequence ID" value="NZ_CP009687.1"/>
</dbReference>
<evidence type="ECO:0000256" key="6">
    <source>
        <dbReference type="ARBA" id="ARBA00023136"/>
    </source>
</evidence>
<keyword evidence="5" id="KW-1133">Transmembrane helix</keyword>
<comment type="subcellular location">
    <subcellularLocation>
        <location evidence="1">Cell membrane</location>
        <topology evidence="1">Multi-pass membrane protein</topology>
    </subcellularLocation>
</comment>
<gene>
    <name evidence="7" type="ORF">CACET_c34170</name>
</gene>
<dbReference type="AlphaFoldDB" id="A0A0D8IEH2"/>
<evidence type="ECO:0000256" key="2">
    <source>
        <dbReference type="ARBA" id="ARBA00006386"/>
    </source>
</evidence>
<reference evidence="7 8" key="1">
    <citation type="submission" date="2014-10" db="EMBL/GenBank/DDBJ databases">
        <title>Genome sequence of Clostridium aceticum DSM 1496.</title>
        <authorList>
            <person name="Poehlein A."/>
            <person name="Schiel-Bengelsdorf B."/>
            <person name="Gottschalk G."/>
            <person name="Duerre P."/>
            <person name="Daniel R."/>
        </authorList>
    </citation>
    <scope>NUCLEOTIDE SEQUENCE [LARGE SCALE GENOMIC DNA]</scope>
    <source>
        <strain evidence="7 8">DSM 1496</strain>
    </source>
</reference>
<keyword evidence="3" id="KW-1003">Cell membrane</keyword>
<organism evidence="7 8">
    <name type="scientific">Clostridium aceticum</name>
    <dbReference type="NCBI Taxonomy" id="84022"/>
    <lineage>
        <taxon>Bacteria</taxon>
        <taxon>Bacillati</taxon>
        <taxon>Bacillota</taxon>
        <taxon>Clostridia</taxon>
        <taxon>Eubacteriales</taxon>
        <taxon>Clostridiaceae</taxon>
        <taxon>Clostridium</taxon>
    </lineage>
</organism>
<accession>A0A0D8IEH2</accession>
<proteinExistence type="inferred from homology"/>
<dbReference type="InterPro" id="IPR005524">
    <property type="entry name" value="DUF318"/>
</dbReference>
<evidence type="ECO:0000256" key="5">
    <source>
        <dbReference type="ARBA" id="ARBA00022989"/>
    </source>
</evidence>
<dbReference type="Pfam" id="PF03773">
    <property type="entry name" value="ArsP_1"/>
    <property type="match status" value="1"/>
</dbReference>
<evidence type="ECO:0000256" key="4">
    <source>
        <dbReference type="ARBA" id="ARBA00022692"/>
    </source>
</evidence>
<keyword evidence="4" id="KW-0812">Transmembrane</keyword>
<dbReference type="SUPFAM" id="SSF54862">
    <property type="entry name" value="4Fe-4S ferredoxins"/>
    <property type="match status" value="1"/>
</dbReference>
<protein>
    <submittedName>
        <fullName evidence="7">Putative permease</fullName>
    </submittedName>
</protein>
<dbReference type="STRING" id="84022.CACET_c34170"/>
<dbReference type="KEGG" id="cace:CACET_c34170"/>
<dbReference type="GO" id="GO:0005886">
    <property type="term" value="C:plasma membrane"/>
    <property type="evidence" value="ECO:0007669"/>
    <property type="project" value="UniProtKB-SubCell"/>
</dbReference>
<dbReference type="Proteomes" id="UP000035704">
    <property type="component" value="Chromosome"/>
</dbReference>
<comment type="similarity">
    <text evidence="2">Belongs to the UPF0718 family.</text>
</comment>
<evidence type="ECO:0000313" key="7">
    <source>
        <dbReference type="EMBL" id="AKL96860.1"/>
    </source>
</evidence>
<evidence type="ECO:0000256" key="3">
    <source>
        <dbReference type="ARBA" id="ARBA00022475"/>
    </source>
</evidence>
<dbReference type="OrthoDB" id="9798408at2"/>
<dbReference type="InterPro" id="IPR017896">
    <property type="entry name" value="4Fe4S_Fe-S-bd"/>
</dbReference>